<evidence type="ECO:0000313" key="1">
    <source>
        <dbReference type="EMBL" id="KAI5652844.1"/>
    </source>
</evidence>
<keyword evidence="2" id="KW-1185">Reference proteome</keyword>
<proteinExistence type="predicted"/>
<gene>
    <name evidence="1" type="ORF">M9H77_30031</name>
</gene>
<sequence length="375" mass="42356">MKIRICPPPIKHFFTSRNNVNPNEKSTHSELDLREEYANAFRTESYNVFWERVVALTKGKSVSVTQSPLGSTTAARLSSYRIFVEHLLDPDQPTVTRILDSIQISPKIQSLLSDYFLETSNASFLCSHLLKDVDQTRIKYKSLKSILDSLQALETVSESELSVMLTRLTEFSNFCNPFVSSDSSPNRIQETQAKCSDLLKRLELKRDKTRAKLKLIHKLKNGSTMILVALTFSLTVVVALHALAVLLAAPGLVVASFELASAKKLLIWSAQLDAAAKGTYILMRDFDTISRLVGRLNDELEHMHCVVRFWLERGADGIQAIREVARQLKLNDTSFSEQLDELEEHLYLCFMTVNRARNLVLKEILNPPNILSSIS</sequence>
<organism evidence="1 2">
    <name type="scientific">Catharanthus roseus</name>
    <name type="common">Madagascar periwinkle</name>
    <name type="synonym">Vinca rosea</name>
    <dbReference type="NCBI Taxonomy" id="4058"/>
    <lineage>
        <taxon>Eukaryota</taxon>
        <taxon>Viridiplantae</taxon>
        <taxon>Streptophyta</taxon>
        <taxon>Embryophyta</taxon>
        <taxon>Tracheophyta</taxon>
        <taxon>Spermatophyta</taxon>
        <taxon>Magnoliopsida</taxon>
        <taxon>eudicotyledons</taxon>
        <taxon>Gunneridae</taxon>
        <taxon>Pentapetalae</taxon>
        <taxon>asterids</taxon>
        <taxon>lamiids</taxon>
        <taxon>Gentianales</taxon>
        <taxon>Apocynaceae</taxon>
        <taxon>Rauvolfioideae</taxon>
        <taxon>Vinceae</taxon>
        <taxon>Catharanthinae</taxon>
        <taxon>Catharanthus</taxon>
    </lineage>
</organism>
<dbReference type="Proteomes" id="UP001060085">
    <property type="component" value="Linkage Group LG07"/>
</dbReference>
<evidence type="ECO:0000313" key="2">
    <source>
        <dbReference type="Proteomes" id="UP001060085"/>
    </source>
</evidence>
<comment type="caution">
    <text evidence="1">The sequence shown here is derived from an EMBL/GenBank/DDBJ whole genome shotgun (WGS) entry which is preliminary data.</text>
</comment>
<reference evidence="2" key="1">
    <citation type="journal article" date="2023" name="Nat. Plants">
        <title>Single-cell RNA sequencing provides a high-resolution roadmap for understanding the multicellular compartmentation of specialized metabolism.</title>
        <authorList>
            <person name="Sun S."/>
            <person name="Shen X."/>
            <person name="Li Y."/>
            <person name="Li Y."/>
            <person name="Wang S."/>
            <person name="Li R."/>
            <person name="Zhang H."/>
            <person name="Shen G."/>
            <person name="Guo B."/>
            <person name="Wei J."/>
            <person name="Xu J."/>
            <person name="St-Pierre B."/>
            <person name="Chen S."/>
            <person name="Sun C."/>
        </authorList>
    </citation>
    <scope>NUCLEOTIDE SEQUENCE [LARGE SCALE GENOMIC DNA]</scope>
</reference>
<dbReference type="EMBL" id="CM044707">
    <property type="protein sequence ID" value="KAI5652844.1"/>
    <property type="molecule type" value="Genomic_DNA"/>
</dbReference>
<name>A0ACB9ZY28_CATRO</name>
<protein>
    <submittedName>
        <fullName evidence="1">Uncharacterized protein</fullName>
    </submittedName>
</protein>
<accession>A0ACB9ZY28</accession>